<evidence type="ECO:0000313" key="10">
    <source>
        <dbReference type="Proteomes" id="UP000218231"/>
    </source>
</evidence>
<dbReference type="EMBL" id="LIAE01006218">
    <property type="protein sequence ID" value="PAV92393.1"/>
    <property type="molecule type" value="Genomic_DNA"/>
</dbReference>
<evidence type="ECO:0000256" key="2">
    <source>
        <dbReference type="ARBA" id="ARBA00010617"/>
    </source>
</evidence>
<dbReference type="GO" id="GO:0005737">
    <property type="term" value="C:cytoplasm"/>
    <property type="evidence" value="ECO:0007669"/>
    <property type="project" value="TreeGrafter"/>
</dbReference>
<evidence type="ECO:0000313" key="9">
    <source>
        <dbReference type="EMBL" id="PAV92393.1"/>
    </source>
</evidence>
<dbReference type="GO" id="GO:0016712">
    <property type="term" value="F:oxidoreductase activity, acting on paired donors, with incorporation or reduction of molecular oxygen, reduced flavin or flavoprotein as one donor, and incorporation of one atom of oxygen"/>
    <property type="evidence" value="ECO:0007669"/>
    <property type="project" value="TreeGrafter"/>
</dbReference>
<dbReference type="InterPro" id="IPR036396">
    <property type="entry name" value="Cyt_P450_sf"/>
</dbReference>
<dbReference type="InterPro" id="IPR001128">
    <property type="entry name" value="Cyt_P450"/>
</dbReference>
<dbReference type="GO" id="GO:0006805">
    <property type="term" value="P:xenobiotic metabolic process"/>
    <property type="evidence" value="ECO:0007669"/>
    <property type="project" value="TreeGrafter"/>
</dbReference>
<reference evidence="9 10" key="1">
    <citation type="journal article" date="2017" name="Curr. Biol.">
        <title>Genome architecture and evolution of a unichromosomal asexual nematode.</title>
        <authorList>
            <person name="Fradin H."/>
            <person name="Zegar C."/>
            <person name="Gutwein M."/>
            <person name="Lucas J."/>
            <person name="Kovtun M."/>
            <person name="Corcoran D."/>
            <person name="Baugh L.R."/>
            <person name="Kiontke K."/>
            <person name="Gunsalus K."/>
            <person name="Fitch D.H."/>
            <person name="Piano F."/>
        </authorList>
    </citation>
    <scope>NUCLEOTIDE SEQUENCE [LARGE SCALE GENOMIC DNA]</scope>
    <source>
        <strain evidence="9">PF1309</strain>
    </source>
</reference>
<keyword evidence="4 8" id="KW-0560">Oxidoreductase</keyword>
<evidence type="ECO:0000256" key="8">
    <source>
        <dbReference type="RuleBase" id="RU000461"/>
    </source>
</evidence>
<dbReference type="PANTHER" id="PTHR24300">
    <property type="entry name" value="CYTOCHROME P450 508A4-RELATED"/>
    <property type="match status" value="1"/>
</dbReference>
<proteinExistence type="inferred from homology"/>
<keyword evidence="3 7" id="KW-0479">Metal-binding</keyword>
<dbReference type="PROSITE" id="PS00086">
    <property type="entry name" value="CYTOCHROME_P450"/>
    <property type="match status" value="1"/>
</dbReference>
<keyword evidence="7 8" id="KW-0349">Heme</keyword>
<name>A0A2A2M1Y2_9BILA</name>
<evidence type="ECO:0000256" key="6">
    <source>
        <dbReference type="ARBA" id="ARBA00023033"/>
    </source>
</evidence>
<evidence type="ECO:0000256" key="5">
    <source>
        <dbReference type="ARBA" id="ARBA00023004"/>
    </source>
</evidence>
<dbReference type="GO" id="GO:0005506">
    <property type="term" value="F:iron ion binding"/>
    <property type="evidence" value="ECO:0007669"/>
    <property type="project" value="InterPro"/>
</dbReference>
<dbReference type="PRINTS" id="PR00385">
    <property type="entry name" value="P450"/>
</dbReference>
<dbReference type="AlphaFoldDB" id="A0A2A2M1Y2"/>
<dbReference type="FunFam" id="1.10.630.10:FF:000036">
    <property type="entry name" value="CYtochrome P450 family"/>
    <property type="match status" value="1"/>
</dbReference>
<protein>
    <recommendedName>
        <fullName evidence="11">CYtochrome P450 family</fullName>
    </recommendedName>
</protein>
<organism evidence="9 10">
    <name type="scientific">Diploscapter pachys</name>
    <dbReference type="NCBI Taxonomy" id="2018661"/>
    <lineage>
        <taxon>Eukaryota</taxon>
        <taxon>Metazoa</taxon>
        <taxon>Ecdysozoa</taxon>
        <taxon>Nematoda</taxon>
        <taxon>Chromadorea</taxon>
        <taxon>Rhabditida</taxon>
        <taxon>Rhabditina</taxon>
        <taxon>Rhabditomorpha</taxon>
        <taxon>Rhabditoidea</taxon>
        <taxon>Rhabditidae</taxon>
        <taxon>Diploscapter</taxon>
    </lineage>
</organism>
<keyword evidence="6 8" id="KW-0503">Monooxygenase</keyword>
<dbReference type="InterPro" id="IPR002401">
    <property type="entry name" value="Cyt_P450_E_grp-I"/>
</dbReference>
<feature type="binding site" description="axial binding residue" evidence="7">
    <location>
        <position position="431"/>
    </location>
    <ligand>
        <name>heme</name>
        <dbReference type="ChEBI" id="CHEBI:30413"/>
    </ligand>
    <ligandPart>
        <name>Fe</name>
        <dbReference type="ChEBI" id="CHEBI:18248"/>
    </ligandPart>
</feature>
<comment type="similarity">
    <text evidence="2 8">Belongs to the cytochrome P450 family.</text>
</comment>
<keyword evidence="5 7" id="KW-0408">Iron</keyword>
<evidence type="ECO:0008006" key="11">
    <source>
        <dbReference type="Google" id="ProtNLM"/>
    </source>
</evidence>
<accession>A0A2A2M1Y2</accession>
<dbReference type="STRING" id="2018661.A0A2A2M1Y2"/>
<dbReference type="GO" id="GO:0020037">
    <property type="term" value="F:heme binding"/>
    <property type="evidence" value="ECO:0007669"/>
    <property type="project" value="InterPro"/>
</dbReference>
<sequence length="490" mass="56861">MFLVWFALFAAFLFYQMYWKRRKLPPGPTPFPFVGNLPTMLKYAEPGYEVFIKLKEQYGKIYSFTFVNLDGVIICDWDLIKETFIKNGHDFAGRPIFPISEEIRGGSYGVVESVGDRWQTHRRFLLQFLRDMGMGKNLMQDRVRFELVCLLSTYFSDGPIDLSDALDLGVGCIINSLLFGYRYDDSRKDEFLVMRKALAKHMKVAGEPAGAFLAMFLWVRHLPYFSGKYAVVKSNVDMMFKLFDEQIRVHQKNIDYDSEDSTDIVEAYLKEMKKREYEPDFGGFELAQLKSICFDLWIAGMETTSNTLYWAVLYILHNPEVARKMRQELDKHIGGDRIVTMDDKARLHYVNATINEIQRLANLLPNNLMHTTTKEVEIEGYKIPADTVIIAQISSIFPEPYKFKPERHLDENGNLKRIEELCPFSIGKRICLGEGLARMELFLFIANLYNQFEILPVDPNNLPTTKKTWGITMGAQKYKVLLKPRFLDVN</sequence>
<dbReference type="CDD" id="cd20617">
    <property type="entry name" value="CYP1_2-like"/>
    <property type="match status" value="1"/>
</dbReference>
<gene>
    <name evidence="9" type="ORF">WR25_04167</name>
</gene>
<keyword evidence="10" id="KW-1185">Reference proteome</keyword>
<comment type="cofactor">
    <cofactor evidence="1 7">
        <name>heme</name>
        <dbReference type="ChEBI" id="CHEBI:30413"/>
    </cofactor>
</comment>
<dbReference type="Proteomes" id="UP000218231">
    <property type="component" value="Unassembled WGS sequence"/>
</dbReference>
<evidence type="ECO:0000256" key="1">
    <source>
        <dbReference type="ARBA" id="ARBA00001971"/>
    </source>
</evidence>
<dbReference type="PANTHER" id="PTHR24300:SF369">
    <property type="entry name" value="CYTOCHROME P450 FAMILY"/>
    <property type="match status" value="1"/>
</dbReference>
<dbReference type="SUPFAM" id="SSF48264">
    <property type="entry name" value="Cytochrome P450"/>
    <property type="match status" value="1"/>
</dbReference>
<evidence type="ECO:0000256" key="4">
    <source>
        <dbReference type="ARBA" id="ARBA00023002"/>
    </source>
</evidence>
<dbReference type="PRINTS" id="PR00463">
    <property type="entry name" value="EP450I"/>
</dbReference>
<dbReference type="GO" id="GO:0006082">
    <property type="term" value="P:organic acid metabolic process"/>
    <property type="evidence" value="ECO:0007669"/>
    <property type="project" value="TreeGrafter"/>
</dbReference>
<evidence type="ECO:0000256" key="3">
    <source>
        <dbReference type="ARBA" id="ARBA00022723"/>
    </source>
</evidence>
<dbReference type="InterPro" id="IPR050182">
    <property type="entry name" value="Cytochrome_P450_fam2"/>
</dbReference>
<evidence type="ECO:0000256" key="7">
    <source>
        <dbReference type="PIRSR" id="PIRSR602401-1"/>
    </source>
</evidence>
<dbReference type="InterPro" id="IPR017972">
    <property type="entry name" value="Cyt_P450_CS"/>
</dbReference>
<dbReference type="Pfam" id="PF00067">
    <property type="entry name" value="p450"/>
    <property type="match status" value="1"/>
</dbReference>
<comment type="caution">
    <text evidence="9">The sequence shown here is derived from an EMBL/GenBank/DDBJ whole genome shotgun (WGS) entry which is preliminary data.</text>
</comment>
<dbReference type="Gene3D" id="1.10.630.10">
    <property type="entry name" value="Cytochrome P450"/>
    <property type="match status" value="1"/>
</dbReference>
<dbReference type="OrthoDB" id="5798924at2759"/>